<comment type="pathway">
    <text evidence="2">Amino-acid biosynthesis; L-serine biosynthesis; L-serine from 3-phospho-D-glycerate: step 3/3.</text>
</comment>
<dbReference type="KEGG" id="amaq:GO499_09040"/>
<dbReference type="GO" id="GO:0000287">
    <property type="term" value="F:magnesium ion binding"/>
    <property type="evidence" value="ECO:0007669"/>
    <property type="project" value="TreeGrafter"/>
</dbReference>
<comment type="similarity">
    <text evidence="3">Belongs to the HAD-like hydrolase superfamily. SerB family.</text>
</comment>
<dbReference type="GO" id="GO:0005737">
    <property type="term" value="C:cytoplasm"/>
    <property type="evidence" value="ECO:0007669"/>
    <property type="project" value="TreeGrafter"/>
</dbReference>
<evidence type="ECO:0000313" key="14">
    <source>
        <dbReference type="EMBL" id="QHQ37342.1"/>
    </source>
</evidence>
<dbReference type="Gene3D" id="3.40.50.1000">
    <property type="entry name" value="HAD superfamily/HAD-like"/>
    <property type="match status" value="1"/>
</dbReference>
<dbReference type="GO" id="GO:0006564">
    <property type="term" value="P:L-serine biosynthetic process"/>
    <property type="evidence" value="ECO:0007669"/>
    <property type="project" value="UniProtKB-KW"/>
</dbReference>
<evidence type="ECO:0000256" key="3">
    <source>
        <dbReference type="ARBA" id="ARBA00009184"/>
    </source>
</evidence>
<dbReference type="InterPro" id="IPR036412">
    <property type="entry name" value="HAD-like_sf"/>
</dbReference>
<proteinExistence type="inferred from homology"/>
<keyword evidence="6" id="KW-0028">Amino-acid biosynthesis</keyword>
<evidence type="ECO:0000256" key="5">
    <source>
        <dbReference type="ARBA" id="ARBA00015196"/>
    </source>
</evidence>
<name>A0A6P1T9M9_9RHOB</name>
<evidence type="ECO:0000256" key="7">
    <source>
        <dbReference type="ARBA" id="ARBA00022723"/>
    </source>
</evidence>
<dbReference type="InterPro" id="IPR050582">
    <property type="entry name" value="HAD-like_SerB"/>
</dbReference>
<dbReference type="SUPFAM" id="SSF56784">
    <property type="entry name" value="HAD-like"/>
    <property type="match status" value="1"/>
</dbReference>
<evidence type="ECO:0000256" key="6">
    <source>
        <dbReference type="ARBA" id="ARBA00022605"/>
    </source>
</evidence>
<keyword evidence="8 14" id="KW-0378">Hydrolase</keyword>
<comment type="catalytic activity">
    <reaction evidence="12">
        <text>O-phospho-L-serine + H2O = L-serine + phosphate</text>
        <dbReference type="Rhea" id="RHEA:21208"/>
        <dbReference type="ChEBI" id="CHEBI:15377"/>
        <dbReference type="ChEBI" id="CHEBI:33384"/>
        <dbReference type="ChEBI" id="CHEBI:43474"/>
        <dbReference type="ChEBI" id="CHEBI:57524"/>
        <dbReference type="EC" id="3.1.3.3"/>
    </reaction>
</comment>
<comment type="catalytic activity">
    <reaction evidence="13">
        <text>O-phospho-D-serine + H2O = D-serine + phosphate</text>
        <dbReference type="Rhea" id="RHEA:24873"/>
        <dbReference type="ChEBI" id="CHEBI:15377"/>
        <dbReference type="ChEBI" id="CHEBI:35247"/>
        <dbReference type="ChEBI" id="CHEBI:43474"/>
        <dbReference type="ChEBI" id="CHEBI:58680"/>
        <dbReference type="EC" id="3.1.3.3"/>
    </reaction>
</comment>
<evidence type="ECO:0000256" key="2">
    <source>
        <dbReference type="ARBA" id="ARBA00005135"/>
    </source>
</evidence>
<protein>
    <recommendedName>
        <fullName evidence="5">Phosphoserine phosphatase</fullName>
        <ecNumber evidence="4">3.1.3.3</ecNumber>
    </recommendedName>
    <alternativeName>
        <fullName evidence="11">O-phosphoserine phosphohydrolase</fullName>
    </alternativeName>
</protein>
<dbReference type="Pfam" id="PF12710">
    <property type="entry name" value="HAD"/>
    <property type="match status" value="1"/>
</dbReference>
<dbReference type="GO" id="GO:0036424">
    <property type="term" value="F:L-phosphoserine phosphatase activity"/>
    <property type="evidence" value="ECO:0007669"/>
    <property type="project" value="InterPro"/>
</dbReference>
<accession>A0A6P1T9M9</accession>
<evidence type="ECO:0000256" key="9">
    <source>
        <dbReference type="ARBA" id="ARBA00022842"/>
    </source>
</evidence>
<dbReference type="InterPro" id="IPR004469">
    <property type="entry name" value="PSP"/>
</dbReference>
<dbReference type="EMBL" id="CP046620">
    <property type="protein sequence ID" value="QHQ37342.1"/>
    <property type="molecule type" value="Genomic_DNA"/>
</dbReference>
<keyword evidence="15" id="KW-1185">Reference proteome</keyword>
<evidence type="ECO:0000256" key="10">
    <source>
        <dbReference type="ARBA" id="ARBA00023299"/>
    </source>
</evidence>
<dbReference type="AlphaFoldDB" id="A0A6P1T9M9"/>
<keyword evidence="10" id="KW-0718">Serine biosynthesis</keyword>
<dbReference type="EC" id="3.1.3.3" evidence="4"/>
<dbReference type="Proteomes" id="UP000464495">
    <property type="component" value="Chromosome"/>
</dbReference>
<sequence>MDSTMIEVECIDELADYAGVKPQVSDITERAMRGELDFEEALRERVSLLKGLPVSVLQECYNQRITFSPGAAALLAGLRGAGVETALVSGGFTFFSERVAAELGFHSHQANSLEVDNGHLTGRVTPPILGRAAKEEALRRISERLGISPFQAVAIGDGANDLAMIGAAGLGIAYKAKPAVAAEADVRLDHSDLSAVLALIGVALP</sequence>
<keyword evidence="7" id="KW-0479">Metal-binding</keyword>
<evidence type="ECO:0000256" key="8">
    <source>
        <dbReference type="ARBA" id="ARBA00022801"/>
    </source>
</evidence>
<dbReference type="CDD" id="cd07500">
    <property type="entry name" value="HAD_PSP"/>
    <property type="match status" value="1"/>
</dbReference>
<organism evidence="14 15">
    <name type="scientific">Algicella marina</name>
    <dbReference type="NCBI Taxonomy" id="2683284"/>
    <lineage>
        <taxon>Bacteria</taxon>
        <taxon>Pseudomonadati</taxon>
        <taxon>Pseudomonadota</taxon>
        <taxon>Alphaproteobacteria</taxon>
        <taxon>Rhodobacterales</taxon>
        <taxon>Paracoccaceae</taxon>
        <taxon>Algicella</taxon>
    </lineage>
</organism>
<reference evidence="14 15" key="1">
    <citation type="submission" date="2019-12" db="EMBL/GenBank/DDBJ databases">
        <title>Complete genome sequence of Algicella marina strain 9Alg 56(T) isolated from the red alga Tichocarpus crinitus.</title>
        <authorList>
            <person name="Kim S.-G."/>
            <person name="Nedashkovskaya O.I."/>
        </authorList>
    </citation>
    <scope>NUCLEOTIDE SEQUENCE [LARGE SCALE GENOMIC DNA]</scope>
    <source>
        <strain evidence="14 15">9Alg 56</strain>
    </source>
</reference>
<dbReference type="InterPro" id="IPR023214">
    <property type="entry name" value="HAD_sf"/>
</dbReference>
<dbReference type="PANTHER" id="PTHR43344:SF2">
    <property type="entry name" value="PHOSPHOSERINE PHOSPHATASE"/>
    <property type="match status" value="1"/>
</dbReference>
<dbReference type="NCBIfam" id="TIGR01488">
    <property type="entry name" value="HAD-SF-IB"/>
    <property type="match status" value="1"/>
</dbReference>
<evidence type="ECO:0000256" key="12">
    <source>
        <dbReference type="ARBA" id="ARBA00048138"/>
    </source>
</evidence>
<evidence type="ECO:0000256" key="13">
    <source>
        <dbReference type="ARBA" id="ARBA00048523"/>
    </source>
</evidence>
<comment type="cofactor">
    <cofactor evidence="1">
        <name>Mg(2+)</name>
        <dbReference type="ChEBI" id="CHEBI:18420"/>
    </cofactor>
</comment>
<gene>
    <name evidence="14" type="primary">serB</name>
    <name evidence="14" type="ORF">GO499_09040</name>
</gene>
<dbReference type="UniPathway" id="UPA00135">
    <property type="reaction ID" value="UER00198"/>
</dbReference>
<dbReference type="PANTHER" id="PTHR43344">
    <property type="entry name" value="PHOSPHOSERINE PHOSPHATASE"/>
    <property type="match status" value="1"/>
</dbReference>
<keyword evidence="9" id="KW-0460">Magnesium</keyword>
<evidence type="ECO:0000256" key="1">
    <source>
        <dbReference type="ARBA" id="ARBA00001946"/>
    </source>
</evidence>
<dbReference type="NCBIfam" id="TIGR00338">
    <property type="entry name" value="serB"/>
    <property type="match status" value="1"/>
</dbReference>
<evidence type="ECO:0000256" key="4">
    <source>
        <dbReference type="ARBA" id="ARBA00012640"/>
    </source>
</evidence>
<evidence type="ECO:0000256" key="11">
    <source>
        <dbReference type="ARBA" id="ARBA00031693"/>
    </source>
</evidence>
<evidence type="ECO:0000313" key="15">
    <source>
        <dbReference type="Proteomes" id="UP000464495"/>
    </source>
</evidence>